<dbReference type="Proteomes" id="UP000189703">
    <property type="component" value="Unplaced"/>
</dbReference>
<dbReference type="eggNOG" id="ENOG502QRPM">
    <property type="taxonomic scope" value="Eukaryota"/>
</dbReference>
<feature type="domain" description="Ternary complex factor MIP1 leucine-zipper" evidence="3">
    <location>
        <begin position="40"/>
        <end position="87"/>
    </location>
</feature>
<dbReference type="KEGG" id="nnu:104606899"/>
<feature type="region of interest" description="Disordered" evidence="1">
    <location>
        <begin position="98"/>
        <end position="118"/>
    </location>
</feature>
<dbReference type="AlphaFoldDB" id="A0A1U8AS64"/>
<dbReference type="RefSeq" id="XP_010270619.1">
    <property type="nucleotide sequence ID" value="XM_010272317.2"/>
</dbReference>
<dbReference type="Pfam" id="PF14389">
    <property type="entry name" value="Lzipper-MIP1"/>
    <property type="match status" value="1"/>
</dbReference>
<dbReference type="InterPro" id="IPR006869">
    <property type="entry name" value="DUF547"/>
</dbReference>
<dbReference type="RefSeq" id="XP_010270618.1">
    <property type="nucleotide sequence ID" value="XM_010272316.2"/>
</dbReference>
<dbReference type="OMA" id="KNFEWLP"/>
<gene>
    <name evidence="5 6 7 8" type="primary">LOC104606899</name>
</gene>
<evidence type="ECO:0000313" key="4">
    <source>
        <dbReference type="Proteomes" id="UP000189703"/>
    </source>
</evidence>
<evidence type="ECO:0000256" key="1">
    <source>
        <dbReference type="SAM" id="MobiDB-lite"/>
    </source>
</evidence>
<name>A0A1U8AS64_NELNU</name>
<accession>A0A1U8AS64</accession>
<dbReference type="OrthoDB" id="418495at2759"/>
<dbReference type="STRING" id="4432.A0A1U8AS64"/>
<feature type="compositionally biased region" description="Low complexity" evidence="1">
    <location>
        <begin position="221"/>
        <end position="234"/>
    </location>
</feature>
<evidence type="ECO:0000259" key="3">
    <source>
        <dbReference type="Pfam" id="PF14389"/>
    </source>
</evidence>
<dbReference type="PANTHER" id="PTHR23054:SF15">
    <property type="entry name" value="OS08G0515700 PROTEIN"/>
    <property type="match status" value="1"/>
</dbReference>
<evidence type="ECO:0000313" key="8">
    <source>
        <dbReference type="RefSeq" id="XP_019054900.1"/>
    </source>
</evidence>
<feature type="domain" description="DUF547" evidence="2">
    <location>
        <begin position="303"/>
        <end position="437"/>
    </location>
</feature>
<evidence type="ECO:0000259" key="2">
    <source>
        <dbReference type="Pfam" id="PF04784"/>
    </source>
</evidence>
<feature type="region of interest" description="Disordered" evidence="1">
    <location>
        <begin position="221"/>
        <end position="259"/>
    </location>
</feature>
<feature type="region of interest" description="Disordered" evidence="1">
    <location>
        <begin position="136"/>
        <end position="171"/>
    </location>
</feature>
<evidence type="ECO:0000313" key="6">
    <source>
        <dbReference type="RefSeq" id="XP_010270618.1"/>
    </source>
</evidence>
<dbReference type="GeneID" id="104606899"/>
<protein>
    <submittedName>
        <fullName evidence="5 6">Uncharacterized protein LOC104606899 isoform X1</fullName>
    </submittedName>
</protein>
<evidence type="ECO:0000313" key="7">
    <source>
        <dbReference type="RefSeq" id="XP_010270619.1"/>
    </source>
</evidence>
<dbReference type="RefSeq" id="XP_019054900.1">
    <property type="nucleotide sequence ID" value="XM_019199355.1"/>
</dbReference>
<organism evidence="4 6">
    <name type="scientific">Nelumbo nucifera</name>
    <name type="common">Sacred lotus</name>
    <dbReference type="NCBI Taxonomy" id="4432"/>
    <lineage>
        <taxon>Eukaryota</taxon>
        <taxon>Viridiplantae</taxon>
        <taxon>Streptophyta</taxon>
        <taxon>Embryophyta</taxon>
        <taxon>Tracheophyta</taxon>
        <taxon>Spermatophyta</taxon>
        <taxon>Magnoliopsida</taxon>
        <taxon>Proteales</taxon>
        <taxon>Nelumbonaceae</taxon>
        <taxon>Nelumbo</taxon>
    </lineage>
</organism>
<dbReference type="PROSITE" id="PS51257">
    <property type="entry name" value="PROKAR_LIPOPROTEIN"/>
    <property type="match status" value="1"/>
</dbReference>
<dbReference type="PANTHER" id="PTHR23054">
    <property type="entry name" value="TERNARY COMPLEX FACTOR MIP1, LEUCINE-ZIPPER-RELATED"/>
    <property type="match status" value="1"/>
</dbReference>
<feature type="compositionally biased region" description="Basic and acidic residues" evidence="1">
    <location>
        <begin position="100"/>
        <end position="118"/>
    </location>
</feature>
<proteinExistence type="predicted"/>
<feature type="compositionally biased region" description="Basic and acidic residues" evidence="1">
    <location>
        <begin position="161"/>
        <end position="171"/>
    </location>
</feature>
<dbReference type="InterPro" id="IPR025757">
    <property type="entry name" value="MIP1_Leuzipper"/>
</dbReference>
<evidence type="ECO:0000313" key="5">
    <source>
        <dbReference type="RefSeq" id="XP_010270617.1"/>
    </source>
</evidence>
<reference evidence="5 6" key="1">
    <citation type="submission" date="2025-04" db="UniProtKB">
        <authorList>
            <consortium name="RefSeq"/>
        </authorList>
    </citation>
    <scope>IDENTIFICATION</scope>
</reference>
<sequence length="521" mass="58345">MLHVNCRSSSSCSCPSSTISSPHLSLQSSICSCPDNCLHNDMLHTSPQLSYSSDSSAAELIKEIAALEVEVTHLERHLLSLYRKAFEHHLATLPSTIIEEGSRPDLPSRTESPSQDKRNEFCCHKDADVLSNDTVEHNGVAPEHGSVGSDNPIHPPPDVTPRMDGKNDDSGFRSLADYLGASLIDDIPETPDRLSEEIVRCISAIYCKLANPPLPQIGLSASPTSSLSSSSTFSPHDHWSSGYSEETPENPSQLKVEKDKNEPYDAMLEVLKICVDDERFNYAAAMLQRFRSLVQHLEKVDPRNMKREEKLSFWINIHNALVMHAYLAYGIHHNCIRSTSMVLKASYNVGGHSVNAYMIQSSILGCQLRHSSPWLQTLFSPGTKLKTGTRKHIYALDYPEPLVHFALCSGAYSDPAVRVYTAKNVFQELRVAKEEFVQVSVHIQKGMKIILPKILYYFAKDASLNLSGLLEMIHECVSETQKKSIVRCIKGRLDKHIAWAPQDSAFRYMIHRDLAKERVFM</sequence>
<dbReference type="Pfam" id="PF04784">
    <property type="entry name" value="DUF547"/>
    <property type="match status" value="1"/>
</dbReference>
<keyword evidence="4" id="KW-1185">Reference proteome</keyword>
<dbReference type="RefSeq" id="XP_010270617.1">
    <property type="nucleotide sequence ID" value="XM_010272315.2"/>
</dbReference>